<name>A0ACC1XQL9_MELAZ</name>
<reference evidence="1 2" key="1">
    <citation type="journal article" date="2023" name="Science">
        <title>Complex scaffold remodeling in plant triterpene biosynthesis.</title>
        <authorList>
            <person name="De La Pena R."/>
            <person name="Hodgson H."/>
            <person name="Liu J.C."/>
            <person name="Stephenson M.J."/>
            <person name="Martin A.C."/>
            <person name="Owen C."/>
            <person name="Harkess A."/>
            <person name="Leebens-Mack J."/>
            <person name="Jimenez L.E."/>
            <person name="Osbourn A."/>
            <person name="Sattely E.S."/>
        </authorList>
    </citation>
    <scope>NUCLEOTIDE SEQUENCE [LARGE SCALE GENOMIC DNA]</scope>
    <source>
        <strain evidence="2">cv. JPN11</strain>
        <tissue evidence="1">Leaf</tissue>
    </source>
</reference>
<comment type="caution">
    <text evidence="1">The sequence shown here is derived from an EMBL/GenBank/DDBJ whole genome shotgun (WGS) entry which is preliminary data.</text>
</comment>
<proteinExistence type="predicted"/>
<gene>
    <name evidence="1" type="ORF">OWV82_015595</name>
</gene>
<sequence>MKGLQEAVFGVASSRITHPPSTEINLHTNALLREIFFVNPTTNHPPYQQMIRKAIEDLNEEGGSNEEIICSYIKTLYEHDVLPWGLQASIDNGKA</sequence>
<organism evidence="1 2">
    <name type="scientific">Melia azedarach</name>
    <name type="common">Chinaberry tree</name>
    <dbReference type="NCBI Taxonomy" id="155640"/>
    <lineage>
        <taxon>Eukaryota</taxon>
        <taxon>Viridiplantae</taxon>
        <taxon>Streptophyta</taxon>
        <taxon>Embryophyta</taxon>
        <taxon>Tracheophyta</taxon>
        <taxon>Spermatophyta</taxon>
        <taxon>Magnoliopsida</taxon>
        <taxon>eudicotyledons</taxon>
        <taxon>Gunneridae</taxon>
        <taxon>Pentapetalae</taxon>
        <taxon>rosids</taxon>
        <taxon>malvids</taxon>
        <taxon>Sapindales</taxon>
        <taxon>Meliaceae</taxon>
        <taxon>Melia</taxon>
    </lineage>
</organism>
<keyword evidence="2" id="KW-1185">Reference proteome</keyword>
<accession>A0ACC1XQL9</accession>
<dbReference type="Proteomes" id="UP001164539">
    <property type="component" value="Chromosome 8"/>
</dbReference>
<protein>
    <submittedName>
        <fullName evidence="1">Histone H1</fullName>
    </submittedName>
</protein>
<evidence type="ECO:0000313" key="2">
    <source>
        <dbReference type="Proteomes" id="UP001164539"/>
    </source>
</evidence>
<evidence type="ECO:0000313" key="1">
    <source>
        <dbReference type="EMBL" id="KAJ4713510.1"/>
    </source>
</evidence>
<dbReference type="EMBL" id="CM051401">
    <property type="protein sequence ID" value="KAJ4713510.1"/>
    <property type="molecule type" value="Genomic_DNA"/>
</dbReference>